<evidence type="ECO:0000313" key="2">
    <source>
        <dbReference type="EMBL" id="KAJ1207293.1"/>
    </source>
</evidence>
<gene>
    <name evidence="2" type="ORF">NDU88_002684</name>
</gene>
<organism evidence="2 3">
    <name type="scientific">Pleurodeles waltl</name>
    <name type="common">Iberian ribbed newt</name>
    <dbReference type="NCBI Taxonomy" id="8319"/>
    <lineage>
        <taxon>Eukaryota</taxon>
        <taxon>Metazoa</taxon>
        <taxon>Chordata</taxon>
        <taxon>Craniata</taxon>
        <taxon>Vertebrata</taxon>
        <taxon>Euteleostomi</taxon>
        <taxon>Amphibia</taxon>
        <taxon>Batrachia</taxon>
        <taxon>Caudata</taxon>
        <taxon>Salamandroidea</taxon>
        <taxon>Salamandridae</taxon>
        <taxon>Pleurodelinae</taxon>
        <taxon>Pleurodeles</taxon>
    </lineage>
</organism>
<dbReference type="AlphaFoldDB" id="A0AAV7W3W9"/>
<comment type="caution">
    <text evidence="2">The sequence shown here is derived from an EMBL/GenBank/DDBJ whole genome shotgun (WGS) entry which is preliminary data.</text>
</comment>
<evidence type="ECO:0000256" key="1">
    <source>
        <dbReference type="SAM" id="MobiDB-lite"/>
    </source>
</evidence>
<protein>
    <submittedName>
        <fullName evidence="2">Uncharacterized protein</fullName>
    </submittedName>
</protein>
<dbReference type="Proteomes" id="UP001066276">
    <property type="component" value="Chromosome 1_2"/>
</dbReference>
<reference evidence="2" key="1">
    <citation type="journal article" date="2022" name="bioRxiv">
        <title>Sequencing and chromosome-scale assembly of the giantPleurodeles waltlgenome.</title>
        <authorList>
            <person name="Brown T."/>
            <person name="Elewa A."/>
            <person name="Iarovenko S."/>
            <person name="Subramanian E."/>
            <person name="Araus A.J."/>
            <person name="Petzold A."/>
            <person name="Susuki M."/>
            <person name="Suzuki K.-i.T."/>
            <person name="Hayashi T."/>
            <person name="Toyoda A."/>
            <person name="Oliveira C."/>
            <person name="Osipova E."/>
            <person name="Leigh N.D."/>
            <person name="Simon A."/>
            <person name="Yun M.H."/>
        </authorList>
    </citation>
    <scope>NUCLEOTIDE SEQUENCE</scope>
    <source>
        <strain evidence="2">20211129_DDA</strain>
        <tissue evidence="2">Liver</tissue>
    </source>
</reference>
<proteinExistence type="predicted"/>
<sequence length="66" mass="6936">MGLPESGIGRRSLGEAKPGEIAGGEGGDARWGSASVPVVRRGPTALRWMSGCQLELERGRCPEVED</sequence>
<accession>A0AAV7W3W9</accession>
<name>A0AAV7W3W9_PLEWA</name>
<feature type="region of interest" description="Disordered" evidence="1">
    <location>
        <begin position="1"/>
        <end position="34"/>
    </location>
</feature>
<evidence type="ECO:0000313" key="3">
    <source>
        <dbReference type="Proteomes" id="UP001066276"/>
    </source>
</evidence>
<keyword evidence="3" id="KW-1185">Reference proteome</keyword>
<dbReference type="EMBL" id="JANPWB010000002">
    <property type="protein sequence ID" value="KAJ1207293.1"/>
    <property type="molecule type" value="Genomic_DNA"/>
</dbReference>